<accession>A0AAV4VYP6</accession>
<protein>
    <submittedName>
        <fullName evidence="1">Uncharacterized protein</fullName>
    </submittedName>
</protein>
<gene>
    <name evidence="1" type="ORF">CEXT_353271</name>
</gene>
<evidence type="ECO:0000313" key="2">
    <source>
        <dbReference type="Proteomes" id="UP001054945"/>
    </source>
</evidence>
<dbReference type="AlphaFoldDB" id="A0AAV4VYP6"/>
<evidence type="ECO:0000313" key="1">
    <source>
        <dbReference type="EMBL" id="GIY74583.1"/>
    </source>
</evidence>
<reference evidence="1 2" key="1">
    <citation type="submission" date="2021-06" db="EMBL/GenBank/DDBJ databases">
        <title>Caerostris extrusa draft genome.</title>
        <authorList>
            <person name="Kono N."/>
            <person name="Arakawa K."/>
        </authorList>
    </citation>
    <scope>NUCLEOTIDE SEQUENCE [LARGE SCALE GENOMIC DNA]</scope>
</reference>
<keyword evidence="2" id="KW-1185">Reference proteome</keyword>
<proteinExistence type="predicted"/>
<sequence>MNNPFSKHHDILSENSMERLADELREKVTFEINIVDLRNYLLPSANYTVDFLPKKNPLLVAGSRRTELEQQKGYSNEDNKGVRITNRTKRTKVARVNEI</sequence>
<comment type="caution">
    <text evidence="1">The sequence shown here is derived from an EMBL/GenBank/DDBJ whole genome shotgun (WGS) entry which is preliminary data.</text>
</comment>
<dbReference type="Proteomes" id="UP001054945">
    <property type="component" value="Unassembled WGS sequence"/>
</dbReference>
<dbReference type="EMBL" id="BPLR01015232">
    <property type="protein sequence ID" value="GIY74583.1"/>
    <property type="molecule type" value="Genomic_DNA"/>
</dbReference>
<name>A0AAV4VYP6_CAEEX</name>
<organism evidence="1 2">
    <name type="scientific">Caerostris extrusa</name>
    <name type="common">Bark spider</name>
    <name type="synonym">Caerostris bankana</name>
    <dbReference type="NCBI Taxonomy" id="172846"/>
    <lineage>
        <taxon>Eukaryota</taxon>
        <taxon>Metazoa</taxon>
        <taxon>Ecdysozoa</taxon>
        <taxon>Arthropoda</taxon>
        <taxon>Chelicerata</taxon>
        <taxon>Arachnida</taxon>
        <taxon>Araneae</taxon>
        <taxon>Araneomorphae</taxon>
        <taxon>Entelegynae</taxon>
        <taxon>Araneoidea</taxon>
        <taxon>Araneidae</taxon>
        <taxon>Caerostris</taxon>
    </lineage>
</organism>